<dbReference type="EMBL" id="UINC01179755">
    <property type="protein sequence ID" value="SVD88602.1"/>
    <property type="molecule type" value="Genomic_DNA"/>
</dbReference>
<name>A0A382YZA1_9ZZZZ</name>
<organism evidence="1">
    <name type="scientific">marine metagenome</name>
    <dbReference type="NCBI Taxonomy" id="408172"/>
    <lineage>
        <taxon>unclassified sequences</taxon>
        <taxon>metagenomes</taxon>
        <taxon>ecological metagenomes</taxon>
    </lineage>
</organism>
<feature type="non-terminal residue" evidence="1">
    <location>
        <position position="1"/>
    </location>
</feature>
<dbReference type="AlphaFoldDB" id="A0A382YZA1"/>
<reference evidence="1" key="1">
    <citation type="submission" date="2018-05" db="EMBL/GenBank/DDBJ databases">
        <authorList>
            <person name="Lanie J.A."/>
            <person name="Ng W.-L."/>
            <person name="Kazmierczak K.M."/>
            <person name="Andrzejewski T.M."/>
            <person name="Davidsen T.M."/>
            <person name="Wayne K.J."/>
            <person name="Tettelin H."/>
            <person name="Glass J.I."/>
            <person name="Rusch D."/>
            <person name="Podicherti R."/>
            <person name="Tsui H.-C.T."/>
            <person name="Winkler M.E."/>
        </authorList>
    </citation>
    <scope>NUCLEOTIDE SEQUENCE</scope>
</reference>
<accession>A0A382YZA1</accession>
<protein>
    <submittedName>
        <fullName evidence="1">Uncharacterized protein</fullName>
    </submittedName>
</protein>
<gene>
    <name evidence="1" type="ORF">METZ01_LOCUS441456</name>
</gene>
<feature type="non-terminal residue" evidence="1">
    <location>
        <position position="260"/>
    </location>
</feature>
<sequence>PVYTIPKDDPNFITISTVGTTEAALSTQLAAATEYHFRRGAGTDYTFKCAFNEYDGCSGGATDEYPSGLSPIVYGDYGGTDYLKFAVTSADNGTTITFDNTSGTYYAEESWDCSGSTCTQKFFFFPISGTTVDSEAKDKDLILYRGDNDSAVSNTRYGVKAYQIGGAAMAGILGSVNDSAAYGSIFNTHYFEGPIANPNWSSNKDPWKVKGKGNAKVTFTDEWEMGEWFRKPVFDSRNLSAADMAARCSYFGSGSNDYSS</sequence>
<proteinExistence type="predicted"/>
<evidence type="ECO:0000313" key="1">
    <source>
        <dbReference type="EMBL" id="SVD88602.1"/>
    </source>
</evidence>